<organism evidence="1 2">
    <name type="scientific">Rickenella mellea</name>
    <dbReference type="NCBI Taxonomy" id="50990"/>
    <lineage>
        <taxon>Eukaryota</taxon>
        <taxon>Fungi</taxon>
        <taxon>Dikarya</taxon>
        <taxon>Basidiomycota</taxon>
        <taxon>Agaricomycotina</taxon>
        <taxon>Agaricomycetes</taxon>
        <taxon>Hymenochaetales</taxon>
        <taxon>Rickenellaceae</taxon>
        <taxon>Rickenella</taxon>
    </lineage>
</organism>
<reference evidence="1 2" key="1">
    <citation type="submission" date="2018-06" db="EMBL/GenBank/DDBJ databases">
        <title>A transcriptomic atlas of mushroom development highlights an independent origin of complex multicellularity.</title>
        <authorList>
            <consortium name="DOE Joint Genome Institute"/>
            <person name="Krizsan K."/>
            <person name="Almasi E."/>
            <person name="Merenyi Z."/>
            <person name="Sahu N."/>
            <person name="Viragh M."/>
            <person name="Koszo T."/>
            <person name="Mondo S."/>
            <person name="Kiss B."/>
            <person name="Balint B."/>
            <person name="Kues U."/>
            <person name="Barry K."/>
            <person name="Hegedus J.C."/>
            <person name="Henrissat B."/>
            <person name="Johnson J."/>
            <person name="Lipzen A."/>
            <person name="Ohm R."/>
            <person name="Nagy I."/>
            <person name="Pangilinan J."/>
            <person name="Yan J."/>
            <person name="Xiong Y."/>
            <person name="Grigoriev I.V."/>
            <person name="Hibbett D.S."/>
            <person name="Nagy L.G."/>
        </authorList>
    </citation>
    <scope>NUCLEOTIDE SEQUENCE [LARGE SCALE GENOMIC DNA]</scope>
    <source>
        <strain evidence="1 2">SZMC22713</strain>
    </source>
</reference>
<dbReference type="VEuPathDB" id="FungiDB:BD410DRAFT_810517"/>
<dbReference type="AlphaFoldDB" id="A0A4Y7PDW8"/>
<dbReference type="Proteomes" id="UP000294933">
    <property type="component" value="Unassembled WGS sequence"/>
</dbReference>
<protein>
    <submittedName>
        <fullName evidence="1">Uncharacterized protein</fullName>
    </submittedName>
</protein>
<keyword evidence="2" id="KW-1185">Reference proteome</keyword>
<dbReference type="EMBL" id="ML170603">
    <property type="protein sequence ID" value="TDL13465.1"/>
    <property type="molecule type" value="Genomic_DNA"/>
</dbReference>
<feature type="non-terminal residue" evidence="1">
    <location>
        <position position="108"/>
    </location>
</feature>
<proteinExistence type="predicted"/>
<gene>
    <name evidence="1" type="ORF">BD410DRAFT_810517</name>
</gene>
<evidence type="ECO:0000313" key="1">
    <source>
        <dbReference type="EMBL" id="TDL13465.1"/>
    </source>
</evidence>
<evidence type="ECO:0000313" key="2">
    <source>
        <dbReference type="Proteomes" id="UP000294933"/>
    </source>
</evidence>
<accession>A0A4Y7PDW8</accession>
<name>A0A4Y7PDW8_9AGAM</name>
<sequence length="108" mass="11664">MTSPALKNTFKGLCGIARAIFKSLPSAEASDQTKSGWIMRAAGILGHIEELLPGLQGRPGFGRAIAEVDTWRITLEIFKASNAIAVGNVDELFSDEMNNIPERSGRHP</sequence>